<evidence type="ECO:0000259" key="1">
    <source>
        <dbReference type="Pfam" id="PF00582"/>
    </source>
</evidence>
<name>A0ABS6AWE5_9NOCA</name>
<comment type="caution">
    <text evidence="2">The sequence shown here is derived from an EMBL/GenBank/DDBJ whole genome shotgun (WGS) entry which is preliminary data.</text>
</comment>
<dbReference type="RefSeq" id="WP_215917228.1">
    <property type="nucleotide sequence ID" value="NZ_JAHKNI010000003.1"/>
</dbReference>
<accession>A0ABS6AWE5</accession>
<evidence type="ECO:0000313" key="2">
    <source>
        <dbReference type="EMBL" id="MBU3062375.1"/>
    </source>
</evidence>
<dbReference type="Pfam" id="PF00582">
    <property type="entry name" value="Usp"/>
    <property type="match status" value="1"/>
</dbReference>
<evidence type="ECO:0000313" key="3">
    <source>
        <dbReference type="Proteomes" id="UP000733379"/>
    </source>
</evidence>
<reference evidence="2 3" key="1">
    <citation type="submission" date="2021-06" db="EMBL/GenBank/DDBJ databases">
        <title>Actinomycetes sequencing.</title>
        <authorList>
            <person name="Shan Q."/>
        </authorList>
    </citation>
    <scope>NUCLEOTIDE SEQUENCE [LARGE SCALE GENOMIC DNA]</scope>
    <source>
        <strain evidence="2 3">NEAU-G5</strain>
    </source>
</reference>
<proteinExistence type="predicted"/>
<feature type="domain" description="UspA" evidence="1">
    <location>
        <begin position="16"/>
        <end position="51"/>
    </location>
</feature>
<dbReference type="Proteomes" id="UP000733379">
    <property type="component" value="Unassembled WGS sequence"/>
</dbReference>
<dbReference type="Gene3D" id="3.40.50.620">
    <property type="entry name" value="HUPs"/>
    <property type="match status" value="1"/>
</dbReference>
<protein>
    <submittedName>
        <fullName evidence="2">Universal stress protein</fullName>
    </submittedName>
</protein>
<dbReference type="InterPro" id="IPR014729">
    <property type="entry name" value="Rossmann-like_a/b/a_fold"/>
</dbReference>
<sequence length="96" mass="10254">MSAQFRDDARHLATAPVMVGVDGSEPAAAAVAWAAETAAHRGRELRIVHGMDLQHARCPVMVVHDNSGSQSLAGARGPERGRHAALLAEERRGDYM</sequence>
<gene>
    <name evidence="2" type="ORF">KO481_12680</name>
</gene>
<keyword evidence="3" id="KW-1185">Reference proteome</keyword>
<dbReference type="InterPro" id="IPR006016">
    <property type="entry name" value="UspA"/>
</dbReference>
<organism evidence="2 3">
    <name type="scientific">Nocardia albiluteola</name>
    <dbReference type="NCBI Taxonomy" id="2842303"/>
    <lineage>
        <taxon>Bacteria</taxon>
        <taxon>Bacillati</taxon>
        <taxon>Actinomycetota</taxon>
        <taxon>Actinomycetes</taxon>
        <taxon>Mycobacteriales</taxon>
        <taxon>Nocardiaceae</taxon>
        <taxon>Nocardia</taxon>
    </lineage>
</organism>
<dbReference type="EMBL" id="JAHKNI010000003">
    <property type="protein sequence ID" value="MBU3062375.1"/>
    <property type="molecule type" value="Genomic_DNA"/>
</dbReference>
<dbReference type="SUPFAM" id="SSF52402">
    <property type="entry name" value="Adenine nucleotide alpha hydrolases-like"/>
    <property type="match status" value="1"/>
</dbReference>